<dbReference type="SUPFAM" id="SSF54909">
    <property type="entry name" value="Dimeric alpha+beta barrel"/>
    <property type="match status" value="1"/>
</dbReference>
<dbReference type="InterPro" id="IPR013097">
    <property type="entry name" value="Dabb"/>
</dbReference>
<comment type="caution">
    <text evidence="3">The sequence shown here is derived from an EMBL/GenBank/DDBJ whole genome shotgun (WGS) entry which is preliminary data.</text>
</comment>
<dbReference type="Proteomes" id="UP001597510">
    <property type="component" value="Unassembled WGS sequence"/>
</dbReference>
<reference evidence="4" key="1">
    <citation type="journal article" date="2019" name="Int. J. Syst. Evol. Microbiol.">
        <title>The Global Catalogue of Microorganisms (GCM) 10K type strain sequencing project: providing services to taxonomists for standard genome sequencing and annotation.</title>
        <authorList>
            <consortium name="The Broad Institute Genomics Platform"/>
            <consortium name="The Broad Institute Genome Sequencing Center for Infectious Disease"/>
            <person name="Wu L."/>
            <person name="Ma J."/>
        </authorList>
    </citation>
    <scope>NUCLEOTIDE SEQUENCE [LARGE SCALE GENOMIC DNA]</scope>
    <source>
        <strain evidence="4">KCTC 52344</strain>
    </source>
</reference>
<evidence type="ECO:0000313" key="4">
    <source>
        <dbReference type="Proteomes" id="UP001597510"/>
    </source>
</evidence>
<feature type="domain" description="Stress-response A/B barrel" evidence="2">
    <location>
        <begin position="35"/>
        <end position="130"/>
    </location>
</feature>
<dbReference type="RefSeq" id="WP_340235224.1">
    <property type="nucleotide sequence ID" value="NZ_JBBEWC010000003.1"/>
</dbReference>
<sequence length="136" mass="15559">MNKTTRRKFLKNTALASVATAPVFAAEETKAKELFVHHVYFWLKNPSSEADKAKLLEGLDALTKVPQIKMAHIGLPASTNRSVIERSYAVSWLLFFDSLEQEEIYQTHPIHLKFVENYSHLWEKVIVYDSVGPKRG</sequence>
<keyword evidence="1" id="KW-0732">Signal</keyword>
<dbReference type="PROSITE" id="PS51318">
    <property type="entry name" value="TAT"/>
    <property type="match status" value="1"/>
</dbReference>
<keyword evidence="4" id="KW-1185">Reference proteome</keyword>
<evidence type="ECO:0000256" key="1">
    <source>
        <dbReference type="SAM" id="SignalP"/>
    </source>
</evidence>
<dbReference type="Pfam" id="PF07876">
    <property type="entry name" value="Dabb"/>
    <property type="match status" value="1"/>
</dbReference>
<accession>A0ABW5J7X2</accession>
<dbReference type="InterPro" id="IPR011008">
    <property type="entry name" value="Dimeric_a/b-barrel"/>
</dbReference>
<dbReference type="EMBL" id="JBHULC010000008">
    <property type="protein sequence ID" value="MFD2520775.1"/>
    <property type="molecule type" value="Genomic_DNA"/>
</dbReference>
<dbReference type="NCBIfam" id="TIGR01409">
    <property type="entry name" value="TAT_signal_seq"/>
    <property type="match status" value="1"/>
</dbReference>
<evidence type="ECO:0000259" key="2">
    <source>
        <dbReference type="PROSITE" id="PS51502"/>
    </source>
</evidence>
<organism evidence="3 4">
    <name type="scientific">Emticicia soli</name>
    <dbReference type="NCBI Taxonomy" id="2027878"/>
    <lineage>
        <taxon>Bacteria</taxon>
        <taxon>Pseudomonadati</taxon>
        <taxon>Bacteroidota</taxon>
        <taxon>Cytophagia</taxon>
        <taxon>Cytophagales</taxon>
        <taxon>Leadbetterellaceae</taxon>
        <taxon>Emticicia</taxon>
    </lineage>
</organism>
<name>A0ABW5J7X2_9BACT</name>
<gene>
    <name evidence="3" type="ORF">ACFSR2_07775</name>
</gene>
<feature type="chain" id="PRO_5046833844" evidence="1">
    <location>
        <begin position="26"/>
        <end position="136"/>
    </location>
</feature>
<dbReference type="InterPro" id="IPR006311">
    <property type="entry name" value="TAT_signal"/>
</dbReference>
<dbReference type="PROSITE" id="PS51502">
    <property type="entry name" value="S_R_A_B_BARREL"/>
    <property type="match status" value="1"/>
</dbReference>
<dbReference type="SMART" id="SM00886">
    <property type="entry name" value="Dabb"/>
    <property type="match status" value="1"/>
</dbReference>
<evidence type="ECO:0000313" key="3">
    <source>
        <dbReference type="EMBL" id="MFD2520775.1"/>
    </source>
</evidence>
<proteinExistence type="predicted"/>
<protein>
    <submittedName>
        <fullName evidence="3">Dabb family protein</fullName>
    </submittedName>
</protein>
<feature type="signal peptide" evidence="1">
    <location>
        <begin position="1"/>
        <end position="25"/>
    </location>
</feature>
<dbReference type="InterPro" id="IPR019546">
    <property type="entry name" value="TAT_signal_bac_arc"/>
</dbReference>
<dbReference type="Gene3D" id="3.30.70.100">
    <property type="match status" value="1"/>
</dbReference>